<sequence length="116" mass="13102">YTAPRRAFVADGSAYDWSIHQGYFDTFEPIVDFLHAVCYVFSSAAAVPPDEASGWSQYVAWMRACWQGRVGDVLAERDQWQARLGESPPGEAPTAEERRDPRRVVAPARTYLIHEP</sequence>
<accession>A0ABU5EY72</accession>
<gene>
    <name evidence="2" type="ORF">R5W23_001069</name>
</gene>
<dbReference type="EMBL" id="JAXBLV010000151">
    <property type="protein sequence ID" value="MDY3559883.1"/>
    <property type="molecule type" value="Genomic_DNA"/>
</dbReference>
<reference evidence="3" key="1">
    <citation type="journal article" date="2023" name="Mar. Drugs">
        <title>Gemmata algarum, a Novel Planctomycete Isolated from an Algal Mat, Displays Antimicrobial Activity.</title>
        <authorList>
            <person name="Kumar G."/>
            <person name="Kallscheuer N."/>
            <person name="Kashif M."/>
            <person name="Ahamad S."/>
            <person name="Jagadeeshwari U."/>
            <person name="Pannikurungottu S."/>
            <person name="Haufschild T."/>
            <person name="Kabuu M."/>
            <person name="Sasikala C."/>
            <person name="Jogler C."/>
            <person name="Ramana C."/>
        </authorList>
    </citation>
    <scope>NUCLEOTIDE SEQUENCE [LARGE SCALE GENOMIC DNA]</scope>
    <source>
        <strain evidence="3">JC673</strain>
    </source>
</reference>
<keyword evidence="3" id="KW-1185">Reference proteome</keyword>
<comment type="caution">
    <text evidence="2">The sequence shown here is derived from an EMBL/GenBank/DDBJ whole genome shotgun (WGS) entry which is preliminary data.</text>
</comment>
<name>A0ABU5EY72_9BACT</name>
<evidence type="ECO:0000313" key="3">
    <source>
        <dbReference type="Proteomes" id="UP001272242"/>
    </source>
</evidence>
<proteinExistence type="predicted"/>
<protein>
    <submittedName>
        <fullName evidence="2">LysR family transcriptional regulator</fullName>
    </submittedName>
</protein>
<organism evidence="2 3">
    <name type="scientific">Gemmata algarum</name>
    <dbReference type="NCBI Taxonomy" id="2975278"/>
    <lineage>
        <taxon>Bacteria</taxon>
        <taxon>Pseudomonadati</taxon>
        <taxon>Planctomycetota</taxon>
        <taxon>Planctomycetia</taxon>
        <taxon>Gemmatales</taxon>
        <taxon>Gemmataceae</taxon>
        <taxon>Gemmata</taxon>
    </lineage>
</organism>
<feature type="non-terminal residue" evidence="2">
    <location>
        <position position="116"/>
    </location>
</feature>
<dbReference type="Proteomes" id="UP001272242">
    <property type="component" value="Unassembled WGS sequence"/>
</dbReference>
<evidence type="ECO:0000313" key="2">
    <source>
        <dbReference type="EMBL" id="MDY3559883.1"/>
    </source>
</evidence>
<evidence type="ECO:0000256" key="1">
    <source>
        <dbReference type="SAM" id="MobiDB-lite"/>
    </source>
</evidence>
<feature type="non-terminal residue" evidence="2">
    <location>
        <position position="1"/>
    </location>
</feature>
<feature type="region of interest" description="Disordered" evidence="1">
    <location>
        <begin position="80"/>
        <end position="104"/>
    </location>
</feature>